<keyword evidence="1" id="KW-0614">Plasmid</keyword>
<accession>A0A1L5NXA8</accession>
<proteinExistence type="predicted"/>
<dbReference type="InterPro" id="IPR036282">
    <property type="entry name" value="Glutathione-S-Trfase_C_sf"/>
</dbReference>
<sequence>MQIATAIMLAMLVDRRTAGHIRTKRSSRDFPRRSRLSSLADRVERENYLFGESFSVADPYLFMLARGAQELDFPLATCFRDYVGRIETRPSVREAERREGLTEASSLRS</sequence>
<dbReference type="AlphaFoldDB" id="A0A1L5NXA8"/>
<keyword evidence="1" id="KW-0808">Transferase</keyword>
<dbReference type="EMBL" id="CP017105">
    <property type="protein sequence ID" value="APO72511.1"/>
    <property type="molecule type" value="Genomic_DNA"/>
</dbReference>
<gene>
    <name evidence="1" type="ORF">IE4872_PD01995</name>
</gene>
<evidence type="ECO:0000313" key="2">
    <source>
        <dbReference type="Proteomes" id="UP000184749"/>
    </source>
</evidence>
<dbReference type="Gene3D" id="1.20.1050.10">
    <property type="match status" value="1"/>
</dbReference>
<name>A0A1L5NXA8_9HYPH</name>
<geneLocation type="plasmid" evidence="2">
    <name>prgalie4872d</name>
</geneLocation>
<dbReference type="SUPFAM" id="SSF47616">
    <property type="entry name" value="GST C-terminal domain-like"/>
    <property type="match status" value="1"/>
</dbReference>
<protein>
    <submittedName>
        <fullName evidence="1">Glutathione S-transferase domain-containing protein</fullName>
    </submittedName>
</protein>
<evidence type="ECO:0000313" key="1">
    <source>
        <dbReference type="EMBL" id="APO72511.1"/>
    </source>
</evidence>
<dbReference type="Proteomes" id="UP000184749">
    <property type="component" value="Plasmid pRgalIE4872d"/>
</dbReference>
<organism evidence="1 2">
    <name type="scientific">Rhizobium gallicum</name>
    <dbReference type="NCBI Taxonomy" id="56730"/>
    <lineage>
        <taxon>Bacteria</taxon>
        <taxon>Pseudomonadati</taxon>
        <taxon>Pseudomonadota</taxon>
        <taxon>Alphaproteobacteria</taxon>
        <taxon>Hyphomicrobiales</taxon>
        <taxon>Rhizobiaceae</taxon>
        <taxon>Rhizobium/Agrobacterium group</taxon>
        <taxon>Rhizobium</taxon>
    </lineage>
</organism>
<reference evidence="1 2" key="1">
    <citation type="submission" date="2016-09" db="EMBL/GenBank/DDBJ databases">
        <title>The complete genome sequences of Rhizobium gallicum, symbiovars gallicum and phaseoli, symbionts associated to common bean (Phaseolus vulgaris).</title>
        <authorList>
            <person name="Bustos P."/>
            <person name="Santamaria R.I."/>
            <person name="Perez-Carrascal O.M."/>
            <person name="Juarez S."/>
            <person name="Lozano L."/>
            <person name="Martinez-Flores I."/>
            <person name="Martinez-Romero E."/>
            <person name="Cevallos M."/>
            <person name="Romero D."/>
            <person name="Davila G."/>
            <person name="Gonzalez V."/>
        </authorList>
    </citation>
    <scope>NUCLEOTIDE SEQUENCE [LARGE SCALE GENOMIC DNA]</scope>
    <source>
        <strain evidence="1 2">IE4872</strain>
        <plasmid evidence="2">prgalie4872d</plasmid>
    </source>
</reference>
<dbReference type="GO" id="GO:0016740">
    <property type="term" value="F:transferase activity"/>
    <property type="evidence" value="ECO:0007669"/>
    <property type="project" value="UniProtKB-KW"/>
</dbReference>